<accession>A0A514CSL1</accession>
<keyword evidence="2" id="KW-0597">Phosphoprotein</keyword>
<dbReference type="RefSeq" id="YP_009903648.1">
    <property type="nucleotide sequence ID" value="NC_049849.1"/>
</dbReference>
<dbReference type="InterPro" id="IPR009081">
    <property type="entry name" value="PP-bd_ACP"/>
</dbReference>
<dbReference type="GO" id="GO:0000035">
    <property type="term" value="F:acyl binding"/>
    <property type="evidence" value="ECO:0007669"/>
    <property type="project" value="TreeGrafter"/>
</dbReference>
<protein>
    <recommendedName>
        <fullName evidence="3">Carrier domain-containing protein</fullName>
    </recommendedName>
</protein>
<dbReference type="EMBL" id="MN094788">
    <property type="protein sequence ID" value="QDH83467.1"/>
    <property type="molecule type" value="Genomic_DNA"/>
</dbReference>
<dbReference type="Gene3D" id="1.10.1200.10">
    <property type="entry name" value="ACP-like"/>
    <property type="match status" value="1"/>
</dbReference>
<dbReference type="PROSITE" id="PS50075">
    <property type="entry name" value="CARRIER"/>
    <property type="match status" value="1"/>
</dbReference>
<keyword evidence="1" id="KW-0596">Phosphopantetheine</keyword>
<dbReference type="KEGG" id="vg:56135866"/>
<dbReference type="GO" id="GO:0009245">
    <property type="term" value="P:lipid A biosynthetic process"/>
    <property type="evidence" value="ECO:0007669"/>
    <property type="project" value="TreeGrafter"/>
</dbReference>
<dbReference type="InterPro" id="IPR003231">
    <property type="entry name" value="ACP"/>
</dbReference>
<dbReference type="Proteomes" id="UP000320799">
    <property type="component" value="Segment"/>
</dbReference>
<evidence type="ECO:0000313" key="4">
    <source>
        <dbReference type="EMBL" id="QDH83467.1"/>
    </source>
</evidence>
<dbReference type="GeneID" id="56135866"/>
<dbReference type="GO" id="GO:0016020">
    <property type="term" value="C:membrane"/>
    <property type="evidence" value="ECO:0007669"/>
    <property type="project" value="GOC"/>
</dbReference>
<evidence type="ECO:0000256" key="2">
    <source>
        <dbReference type="ARBA" id="ARBA00022553"/>
    </source>
</evidence>
<dbReference type="GO" id="GO:0000036">
    <property type="term" value="F:acyl carrier activity"/>
    <property type="evidence" value="ECO:0007669"/>
    <property type="project" value="TreeGrafter"/>
</dbReference>
<proteinExistence type="inferred from homology"/>
<organism evidence="4 5">
    <name type="scientific">Achromobacter phage Motura</name>
    <dbReference type="NCBI Taxonomy" id="2591403"/>
    <lineage>
        <taxon>Viruses</taxon>
        <taxon>Duplodnaviria</taxon>
        <taxon>Heunggongvirae</taxon>
        <taxon>Uroviricota</taxon>
        <taxon>Caudoviricetes</taxon>
        <taxon>Moturavirus</taxon>
        <taxon>Moturavirus motura</taxon>
    </lineage>
</organism>
<evidence type="ECO:0000313" key="5">
    <source>
        <dbReference type="Proteomes" id="UP000320799"/>
    </source>
</evidence>
<dbReference type="PANTHER" id="PTHR20863">
    <property type="entry name" value="ACYL CARRIER PROTEIN"/>
    <property type="match status" value="1"/>
</dbReference>
<keyword evidence="5" id="KW-1185">Reference proteome</keyword>
<dbReference type="Pfam" id="PF00550">
    <property type="entry name" value="PP-binding"/>
    <property type="match status" value="1"/>
</dbReference>
<reference evidence="4 5" key="1">
    <citation type="submission" date="2019-06" db="EMBL/GenBank/DDBJ databases">
        <authorList>
            <person name="Kincaid V.D."/>
            <person name="Fuller A."/>
            <person name="Hodges K."/>
            <person name="Bansal M."/>
            <person name="Essig J."/>
            <person name="Johnson A."/>
        </authorList>
    </citation>
    <scope>NUCLEOTIDE SEQUENCE [LARGE SCALE GENOMIC DNA]</scope>
</reference>
<dbReference type="PANTHER" id="PTHR20863:SF76">
    <property type="entry name" value="CARRIER DOMAIN-CONTAINING PROTEIN"/>
    <property type="match status" value="1"/>
</dbReference>
<dbReference type="SUPFAM" id="SSF47336">
    <property type="entry name" value="ACP-like"/>
    <property type="match status" value="1"/>
</dbReference>
<sequence>MNELNLVQKRIAKVIADYAGIAEEHISADADFEAFDLDSLDEVEIIMEVEDEFMIEIPDDELSNVRTIAQLADIVSAKEYS</sequence>
<dbReference type="HAMAP" id="MF_01217">
    <property type="entry name" value="Acyl_carrier"/>
    <property type="match status" value="1"/>
</dbReference>
<evidence type="ECO:0000259" key="3">
    <source>
        <dbReference type="PROSITE" id="PS50075"/>
    </source>
</evidence>
<feature type="domain" description="Carrier" evidence="3">
    <location>
        <begin position="5"/>
        <end position="79"/>
    </location>
</feature>
<evidence type="ECO:0000256" key="1">
    <source>
        <dbReference type="ARBA" id="ARBA00022450"/>
    </source>
</evidence>
<name>A0A514CSL1_9CAUD</name>
<dbReference type="InterPro" id="IPR036736">
    <property type="entry name" value="ACP-like_sf"/>
</dbReference>